<feature type="domain" description="TonB-dependent receptor-like beta-barrel" evidence="13">
    <location>
        <begin position="319"/>
        <end position="856"/>
    </location>
</feature>
<comment type="subcellular location">
    <subcellularLocation>
        <location evidence="1 10">Cell outer membrane</location>
        <topology evidence="1 10">Multi-pass membrane protein</topology>
    </subcellularLocation>
</comment>
<dbReference type="Gene3D" id="2.170.130.10">
    <property type="entry name" value="TonB-dependent receptor, plug domain"/>
    <property type="match status" value="1"/>
</dbReference>
<keyword evidence="4 10" id="KW-0812">Transmembrane</keyword>
<evidence type="ECO:0000256" key="1">
    <source>
        <dbReference type="ARBA" id="ARBA00004571"/>
    </source>
</evidence>
<evidence type="ECO:0000256" key="7">
    <source>
        <dbReference type="ARBA" id="ARBA00023136"/>
    </source>
</evidence>
<dbReference type="Pfam" id="PF13715">
    <property type="entry name" value="CarbopepD_reg_2"/>
    <property type="match status" value="1"/>
</dbReference>
<evidence type="ECO:0000256" key="12">
    <source>
        <dbReference type="SAM" id="SignalP"/>
    </source>
</evidence>
<dbReference type="GO" id="GO:0015344">
    <property type="term" value="F:siderophore uptake transmembrane transporter activity"/>
    <property type="evidence" value="ECO:0007669"/>
    <property type="project" value="TreeGrafter"/>
</dbReference>
<evidence type="ECO:0000256" key="5">
    <source>
        <dbReference type="ARBA" id="ARBA00022729"/>
    </source>
</evidence>
<evidence type="ECO:0000256" key="8">
    <source>
        <dbReference type="ARBA" id="ARBA00023170"/>
    </source>
</evidence>
<keyword evidence="5 12" id="KW-0732">Signal</keyword>
<proteinExistence type="inferred from homology"/>
<dbReference type="PANTHER" id="PTHR30069">
    <property type="entry name" value="TONB-DEPENDENT OUTER MEMBRANE RECEPTOR"/>
    <property type="match status" value="1"/>
</dbReference>
<keyword evidence="2 10" id="KW-0813">Transport</keyword>
<feature type="chain" id="PRO_5038449462" evidence="12">
    <location>
        <begin position="28"/>
        <end position="901"/>
    </location>
</feature>
<dbReference type="SUPFAM" id="SSF56935">
    <property type="entry name" value="Porins"/>
    <property type="match status" value="1"/>
</dbReference>
<dbReference type="Pfam" id="PF00593">
    <property type="entry name" value="TonB_dep_Rec_b-barrel"/>
    <property type="match status" value="1"/>
</dbReference>
<dbReference type="GO" id="GO:0044718">
    <property type="term" value="P:siderophore transmembrane transport"/>
    <property type="evidence" value="ECO:0007669"/>
    <property type="project" value="TreeGrafter"/>
</dbReference>
<feature type="signal peptide" evidence="12">
    <location>
        <begin position="1"/>
        <end position="27"/>
    </location>
</feature>
<dbReference type="Proteomes" id="UP000823612">
    <property type="component" value="Unassembled WGS sequence"/>
</dbReference>
<evidence type="ECO:0000256" key="9">
    <source>
        <dbReference type="ARBA" id="ARBA00023237"/>
    </source>
</evidence>
<dbReference type="SUPFAM" id="SSF49464">
    <property type="entry name" value="Carboxypeptidase regulatory domain-like"/>
    <property type="match status" value="1"/>
</dbReference>
<dbReference type="GO" id="GO:0009279">
    <property type="term" value="C:cell outer membrane"/>
    <property type="evidence" value="ECO:0007669"/>
    <property type="project" value="UniProtKB-SubCell"/>
</dbReference>
<keyword evidence="8 15" id="KW-0675">Receptor</keyword>
<dbReference type="AlphaFoldDB" id="A0A9D9H0J7"/>
<reference evidence="15" key="2">
    <citation type="journal article" date="2021" name="PeerJ">
        <title>Extensive microbial diversity within the chicken gut microbiome revealed by metagenomics and culture.</title>
        <authorList>
            <person name="Gilroy R."/>
            <person name="Ravi A."/>
            <person name="Getino M."/>
            <person name="Pursley I."/>
            <person name="Horton D.L."/>
            <person name="Alikhan N.F."/>
            <person name="Baker D."/>
            <person name="Gharbi K."/>
            <person name="Hall N."/>
            <person name="Watson M."/>
            <person name="Adriaenssens E.M."/>
            <person name="Foster-Nyarko E."/>
            <person name="Jarju S."/>
            <person name="Secka A."/>
            <person name="Antonio M."/>
            <person name="Oren A."/>
            <person name="Chaudhuri R.R."/>
            <person name="La Ragione R."/>
            <person name="Hildebrand F."/>
            <person name="Pallen M.J."/>
        </authorList>
    </citation>
    <scope>NUCLEOTIDE SEQUENCE</scope>
    <source>
        <strain evidence="15">2889</strain>
    </source>
</reference>
<evidence type="ECO:0000259" key="13">
    <source>
        <dbReference type="Pfam" id="PF00593"/>
    </source>
</evidence>
<sequence>MARFYTHPFRILLAVLLLCGFSWTVQAQKYYIVKGQIYDQKDKLTLPQAQIVLLGASGAGAVADLDGNYTLTTDKPSFKLQFRYVGYSDKVVEVSFAPGEEVKVLNVGMSSRVNTLETVNVQGTRLKRDGKAAIQTMEVVGLQTINKNNVTTLDRALKGVAGLAIVDNEPQMRGGSGFSSGMGSRVMLLLDNMPMLRADAGRPAWNLVSMDDVEQIDILKGAASVLYGSAAINGAINVHTKYASNDPVSTIKLYVGAYEKPDCQYLTENIVYNNPLPPFNTIQESRRIQDHSWSQGVPMKAGASLTHSRKLTKWWDFSASVDYAYDDGYRLSGEPEPSENVEHAESRVRASMGNRFHLNDRWTLALNANFMYSDNVMYNFWANAVDGKYRPFGHWTDYVQDRNGTYMRDNGSYKLIPEGMEVDPNKRYTKKREYQTTLSHFKDIVFLIDPHLKYVSPKGGVHELDNRFMYSDNNVINISGQDAYSRSVYNTYRYRKTFKRVGDLALVAGVANQYTYSGGEVFSGDVYNVGSEGSHEADNLAAFFSLKKPFLKEKNLNVELGGRLEAVFVDDWFEMMPVFQLGLNYELPKTGTVMRLSAGQGYRAATIGEKFITTRVGMYGFYPNPDLESEHSLNMELGLRQYFKSGIASGYLDVAGFHQFYWNYIEFFMGPWNTDESAPLAERFGFEFFNTGRATISGVEASFATELDILDNLQINLMANYTYSLPVCREPDKVYESTSTKDYMYSNSSSNTEGNILKYRIQHMAKLDFDIRFFKDFSVGMGVQYMSAMKNVDGVFLDMDANEAVHDKWLDGLAMELPFYGIGEFMRQHAWGSIVLDLRASVDLGHFTVSFVVNNLLNAEYSLRPLYIEAPRTYTLQMVYRFRDINPITWFKRSKADVARL</sequence>
<dbReference type="InterPro" id="IPR008969">
    <property type="entry name" value="CarboxyPept-like_regulatory"/>
</dbReference>
<dbReference type="InterPro" id="IPR036942">
    <property type="entry name" value="Beta-barrel_TonB_sf"/>
</dbReference>
<evidence type="ECO:0000256" key="11">
    <source>
        <dbReference type="RuleBase" id="RU003357"/>
    </source>
</evidence>
<keyword evidence="7 10" id="KW-0472">Membrane</keyword>
<reference evidence="15" key="1">
    <citation type="submission" date="2020-10" db="EMBL/GenBank/DDBJ databases">
        <authorList>
            <person name="Gilroy R."/>
        </authorList>
    </citation>
    <scope>NUCLEOTIDE SEQUENCE</scope>
    <source>
        <strain evidence="15">2889</strain>
    </source>
</reference>
<dbReference type="InterPro" id="IPR012910">
    <property type="entry name" value="Plug_dom"/>
</dbReference>
<dbReference type="InterPro" id="IPR037066">
    <property type="entry name" value="Plug_dom_sf"/>
</dbReference>
<dbReference type="EMBL" id="JADIMZ010000006">
    <property type="protein sequence ID" value="MBO8431749.1"/>
    <property type="molecule type" value="Genomic_DNA"/>
</dbReference>
<dbReference type="PANTHER" id="PTHR30069:SF29">
    <property type="entry name" value="HEMOGLOBIN AND HEMOGLOBIN-HAPTOGLOBIN-BINDING PROTEIN 1-RELATED"/>
    <property type="match status" value="1"/>
</dbReference>
<evidence type="ECO:0000313" key="15">
    <source>
        <dbReference type="EMBL" id="MBO8431749.1"/>
    </source>
</evidence>
<gene>
    <name evidence="15" type="ORF">IAB08_00435</name>
</gene>
<keyword evidence="3 10" id="KW-1134">Transmembrane beta strand</keyword>
<evidence type="ECO:0000256" key="10">
    <source>
        <dbReference type="PROSITE-ProRule" id="PRU01360"/>
    </source>
</evidence>
<dbReference type="Pfam" id="PF07715">
    <property type="entry name" value="Plug"/>
    <property type="match status" value="1"/>
</dbReference>
<feature type="domain" description="TonB-dependent receptor plug" evidence="14">
    <location>
        <begin position="133"/>
        <end position="235"/>
    </location>
</feature>
<dbReference type="InterPro" id="IPR039426">
    <property type="entry name" value="TonB-dep_rcpt-like"/>
</dbReference>
<dbReference type="InterPro" id="IPR000531">
    <property type="entry name" value="Beta-barrel_TonB"/>
</dbReference>
<evidence type="ECO:0000256" key="3">
    <source>
        <dbReference type="ARBA" id="ARBA00022452"/>
    </source>
</evidence>
<evidence type="ECO:0000256" key="2">
    <source>
        <dbReference type="ARBA" id="ARBA00022448"/>
    </source>
</evidence>
<keyword evidence="9 10" id="KW-0998">Cell outer membrane</keyword>
<organism evidence="15 16">
    <name type="scientific">Candidatus Pullibacteroides excrementavium</name>
    <dbReference type="NCBI Taxonomy" id="2840905"/>
    <lineage>
        <taxon>Bacteria</taxon>
        <taxon>Pseudomonadati</taxon>
        <taxon>Bacteroidota</taxon>
        <taxon>Bacteroidia</taxon>
        <taxon>Bacteroidales</taxon>
        <taxon>Candidatus Pullibacteroides</taxon>
    </lineage>
</organism>
<dbReference type="Gene3D" id="2.40.170.20">
    <property type="entry name" value="TonB-dependent receptor, beta-barrel domain"/>
    <property type="match status" value="1"/>
</dbReference>
<dbReference type="PROSITE" id="PS52016">
    <property type="entry name" value="TONB_DEPENDENT_REC_3"/>
    <property type="match status" value="1"/>
</dbReference>
<accession>A0A9D9H0J7</accession>
<evidence type="ECO:0000256" key="6">
    <source>
        <dbReference type="ARBA" id="ARBA00023077"/>
    </source>
</evidence>
<protein>
    <submittedName>
        <fullName evidence="15">TonB-dependent receptor</fullName>
    </submittedName>
</protein>
<evidence type="ECO:0000256" key="4">
    <source>
        <dbReference type="ARBA" id="ARBA00022692"/>
    </source>
</evidence>
<name>A0A9D9H0J7_9BACT</name>
<comment type="caution">
    <text evidence="15">The sequence shown here is derived from an EMBL/GenBank/DDBJ whole genome shotgun (WGS) entry which is preliminary data.</text>
</comment>
<evidence type="ECO:0000259" key="14">
    <source>
        <dbReference type="Pfam" id="PF07715"/>
    </source>
</evidence>
<evidence type="ECO:0000313" key="16">
    <source>
        <dbReference type="Proteomes" id="UP000823612"/>
    </source>
</evidence>
<keyword evidence="6 11" id="KW-0798">TonB box</keyword>
<comment type="similarity">
    <text evidence="10 11">Belongs to the TonB-dependent receptor family.</text>
</comment>